<evidence type="ECO:0000256" key="1">
    <source>
        <dbReference type="SAM" id="MobiDB-lite"/>
    </source>
</evidence>
<evidence type="ECO:0000259" key="2">
    <source>
        <dbReference type="Pfam" id="PF19289"/>
    </source>
</evidence>
<proteinExistence type="predicted"/>
<feature type="compositionally biased region" description="Low complexity" evidence="1">
    <location>
        <begin position="82"/>
        <end position="97"/>
    </location>
</feature>
<dbReference type="AlphaFoldDB" id="A0A6J4R9T5"/>
<dbReference type="InterPro" id="IPR045569">
    <property type="entry name" value="Metalloprtase-TldD/E_C"/>
</dbReference>
<feature type="domain" description="Metalloprotease TldD/E C-terminal" evidence="2">
    <location>
        <begin position="208"/>
        <end position="410"/>
    </location>
</feature>
<dbReference type="Gene3D" id="3.30.2290.10">
    <property type="entry name" value="PmbA/TldD superfamily"/>
    <property type="match status" value="1"/>
</dbReference>
<reference evidence="3" key="1">
    <citation type="submission" date="2020-02" db="EMBL/GenBank/DDBJ databases">
        <authorList>
            <person name="Meier V. D."/>
        </authorList>
    </citation>
    <scope>NUCLEOTIDE SEQUENCE</scope>
    <source>
        <strain evidence="3">AVDCRST_MAG65</strain>
    </source>
</reference>
<dbReference type="GO" id="GO:0006508">
    <property type="term" value="P:proteolysis"/>
    <property type="evidence" value="ECO:0007669"/>
    <property type="project" value="InterPro"/>
</dbReference>
<dbReference type="EMBL" id="CADCVL010000040">
    <property type="protein sequence ID" value="CAA9465358.1"/>
    <property type="molecule type" value="Genomic_DNA"/>
</dbReference>
<protein>
    <recommendedName>
        <fullName evidence="2">Metalloprotease TldD/E C-terminal domain-containing protein</fullName>
    </recommendedName>
</protein>
<evidence type="ECO:0000313" key="3">
    <source>
        <dbReference type="EMBL" id="CAA9465358.1"/>
    </source>
</evidence>
<gene>
    <name evidence="3" type="ORF">AVDCRST_MAG65-224</name>
</gene>
<sequence>MRPPASESDVLALAERALAHAGPHAQATAVWERRSRTAPQPYSDDTLTVEIVAVDGGVGRVSTDAVDEAGLRAAGDAARELAAQGAEPAAGALPEPAAGRRHEGWDPAVLALDPIRVAGELQDRAGDSRVAWHAGAARTAVVSTSGVRASEQRSFVSLRISQEHDGRTITDETAAVGPGRLEVDRVLERLAGLSVDDAPSPVPDGAPPVVLGPVAVAVVLDLLRPHFGALAATGASAIAGHLGRRIVASCIALSESPRFPGTLPRSFDAEGVPRQPLPLIQDGVAHRVVRDSASPHGPSTGHATVALACAPVPQHLVLVGGGASDEEELMRPLDRGLHIPAIDPAGHRALGATLIEGGRRGAPLRDFHLEIDPLAVLAGAQALTMRQQLVPGDDFSARTIGASVCPALRAAGGIRVRG</sequence>
<name>A0A6J4R9T5_9ACTN</name>
<organism evidence="3">
    <name type="scientific">uncultured Solirubrobacteraceae bacterium</name>
    <dbReference type="NCBI Taxonomy" id="1162706"/>
    <lineage>
        <taxon>Bacteria</taxon>
        <taxon>Bacillati</taxon>
        <taxon>Actinomycetota</taxon>
        <taxon>Thermoleophilia</taxon>
        <taxon>Solirubrobacterales</taxon>
        <taxon>Solirubrobacteraceae</taxon>
        <taxon>environmental samples</taxon>
    </lineage>
</organism>
<dbReference type="SUPFAM" id="SSF111283">
    <property type="entry name" value="Putative modulator of DNA gyrase, PmbA/TldD"/>
    <property type="match status" value="1"/>
</dbReference>
<dbReference type="PANTHER" id="PTHR43666:SF1">
    <property type="entry name" value="CONSERVED PROTEIN"/>
    <property type="match status" value="1"/>
</dbReference>
<accession>A0A6J4R9T5</accession>
<dbReference type="GO" id="GO:0008237">
    <property type="term" value="F:metallopeptidase activity"/>
    <property type="evidence" value="ECO:0007669"/>
    <property type="project" value="InterPro"/>
</dbReference>
<dbReference type="InterPro" id="IPR036059">
    <property type="entry name" value="TldD/PmbA_sf"/>
</dbReference>
<dbReference type="InterPro" id="IPR035068">
    <property type="entry name" value="TldD/PmbA_N"/>
</dbReference>
<dbReference type="Pfam" id="PF19289">
    <property type="entry name" value="PmbA_TldD_3rd"/>
    <property type="match status" value="1"/>
</dbReference>
<feature type="region of interest" description="Disordered" evidence="1">
    <location>
        <begin position="82"/>
        <end position="101"/>
    </location>
</feature>
<dbReference type="PANTHER" id="PTHR43666">
    <property type="entry name" value="TLDD PROTEIN"/>
    <property type="match status" value="1"/>
</dbReference>